<sequence length="156" mass="18021">MGDGYNFQVLSQQILTRSQATDWDTARKEWVLTDIYESDEAETCLCEHWPIREICVIRNRLNGQSTEVGNVCVKRFLGIRSDLIFAGIKRIRKDISKSLNADSIVFFHERGIITPWEYGFLQDTKLKRVLTVRQTETRENINRKVLATVSRRGIGG</sequence>
<comment type="caution">
    <text evidence="1">The sequence shown here is derived from an EMBL/GenBank/DDBJ whole genome shotgun (WGS) entry which is preliminary data.</text>
</comment>
<evidence type="ECO:0000313" key="2">
    <source>
        <dbReference type="Proteomes" id="UP000692816"/>
    </source>
</evidence>
<dbReference type="RefSeq" id="WP_207831789.1">
    <property type="nucleotide sequence ID" value="NZ_CP088282.1"/>
</dbReference>
<gene>
    <name evidence="1" type="ORF">J4P68_08360</name>
</gene>
<name>A0ABS3MD97_9BRAD</name>
<dbReference type="Proteomes" id="UP000692816">
    <property type="component" value="Unassembled WGS sequence"/>
</dbReference>
<dbReference type="EMBL" id="JAGEPA010000001">
    <property type="protein sequence ID" value="MBO1429444.1"/>
    <property type="molecule type" value="Genomic_DNA"/>
</dbReference>
<accession>A0ABS3MD97</accession>
<keyword evidence="2" id="KW-1185">Reference proteome</keyword>
<proteinExistence type="predicted"/>
<reference evidence="1" key="1">
    <citation type="journal article" date="2021" name="Int. J. Syst. Evol. Microbiol.">
        <title>Bradyrhizobium septentrionale sp. nov. (sv. septentrionale) and Bradyrhizobium quebecense sp. nov. (sv. septentrionale) associated with legumes native to Canada possess rearranged symbiosis genes and numerous insertion sequences.</title>
        <authorList>
            <person name="Bromfield E.S.P."/>
            <person name="Cloutier S."/>
        </authorList>
    </citation>
    <scope>NUCLEOTIDE SEQUENCE</scope>
    <source>
        <strain evidence="1">12S5</strain>
    </source>
</reference>
<evidence type="ECO:0000313" key="1">
    <source>
        <dbReference type="EMBL" id="MBO1429444.1"/>
    </source>
</evidence>
<organism evidence="1 2">
    <name type="scientific">Bradyrhizobium quebecense</name>
    <dbReference type="NCBI Taxonomy" id="2748629"/>
    <lineage>
        <taxon>Bacteria</taxon>
        <taxon>Pseudomonadati</taxon>
        <taxon>Pseudomonadota</taxon>
        <taxon>Alphaproteobacteria</taxon>
        <taxon>Hyphomicrobiales</taxon>
        <taxon>Nitrobacteraceae</taxon>
        <taxon>Bradyrhizobium</taxon>
    </lineage>
</organism>
<protein>
    <submittedName>
        <fullName evidence="1">Uncharacterized protein</fullName>
    </submittedName>
</protein>